<dbReference type="PANTHER" id="PTHR43295:SF9">
    <property type="entry name" value="BIOSYNTHETIC ARGININE DECARBOXYLASE"/>
    <property type="match status" value="1"/>
</dbReference>
<dbReference type="InterPro" id="IPR029066">
    <property type="entry name" value="PLP-binding_barrel"/>
</dbReference>
<dbReference type="InterPro" id="IPR002985">
    <property type="entry name" value="Arg_decrbxlase"/>
</dbReference>
<dbReference type="Pfam" id="PF02784">
    <property type="entry name" value="Orn_Arg_deC_N"/>
    <property type="match status" value="1"/>
</dbReference>
<keyword evidence="2" id="KW-0663">Pyridoxal phosphate</keyword>
<dbReference type="Gene3D" id="3.20.20.10">
    <property type="entry name" value="Alanine racemase"/>
    <property type="match status" value="1"/>
</dbReference>
<dbReference type="InterPro" id="IPR022644">
    <property type="entry name" value="De-COase2_N"/>
</dbReference>
<keyword evidence="5" id="KW-1185">Reference proteome</keyword>
<evidence type="ECO:0000256" key="2">
    <source>
        <dbReference type="ARBA" id="ARBA00022898"/>
    </source>
</evidence>
<comment type="cofactor">
    <cofactor evidence="1">
        <name>pyridoxal 5'-phosphate</name>
        <dbReference type="ChEBI" id="CHEBI:597326"/>
    </cofactor>
</comment>
<evidence type="ECO:0000259" key="3">
    <source>
        <dbReference type="Pfam" id="PF02784"/>
    </source>
</evidence>
<dbReference type="EMBL" id="JAVDQS010000003">
    <property type="protein sequence ID" value="MDR6404799.1"/>
    <property type="molecule type" value="Genomic_DNA"/>
</dbReference>
<evidence type="ECO:0000313" key="5">
    <source>
        <dbReference type="Proteomes" id="UP001184853"/>
    </source>
</evidence>
<name>A0ABU1LDL7_9FLAO</name>
<gene>
    <name evidence="4" type="ORF">J2781_001719</name>
</gene>
<accession>A0ABU1LDL7</accession>
<dbReference type="Proteomes" id="UP001184853">
    <property type="component" value="Unassembled WGS sequence"/>
</dbReference>
<protein>
    <submittedName>
        <fullName evidence="4">Arginine decarboxylase</fullName>
        <ecNumber evidence="4">4.1.1.19</ecNumber>
    </submittedName>
</protein>
<organism evidence="4 5">
    <name type="scientific">Chryseobacterium geocarposphaerae</name>
    <dbReference type="NCBI Taxonomy" id="1416776"/>
    <lineage>
        <taxon>Bacteria</taxon>
        <taxon>Pseudomonadati</taxon>
        <taxon>Bacteroidota</taxon>
        <taxon>Flavobacteriia</taxon>
        <taxon>Flavobacteriales</taxon>
        <taxon>Weeksellaceae</taxon>
        <taxon>Chryseobacterium group</taxon>
        <taxon>Chryseobacterium</taxon>
    </lineage>
</organism>
<evidence type="ECO:0000313" key="4">
    <source>
        <dbReference type="EMBL" id="MDR6404799.1"/>
    </source>
</evidence>
<comment type="caution">
    <text evidence="4">The sequence shown here is derived from an EMBL/GenBank/DDBJ whole genome shotgun (WGS) entry which is preliminary data.</text>
</comment>
<feature type="domain" description="Orn/DAP/Arg decarboxylase 2 N-terminal" evidence="3">
    <location>
        <begin position="64"/>
        <end position="311"/>
    </location>
</feature>
<reference evidence="4 5" key="1">
    <citation type="submission" date="2023-07" db="EMBL/GenBank/DDBJ databases">
        <title>Sorghum-associated microbial communities from plants grown in Nebraska, USA.</title>
        <authorList>
            <person name="Schachtman D."/>
        </authorList>
    </citation>
    <scope>NUCLEOTIDE SEQUENCE [LARGE SCALE GENOMIC DNA]</scope>
    <source>
        <strain evidence="4 5">DS1709</strain>
    </source>
</reference>
<dbReference type="SUPFAM" id="SSF50621">
    <property type="entry name" value="Alanine racemase C-terminal domain-like"/>
    <property type="match status" value="1"/>
</dbReference>
<dbReference type="PANTHER" id="PTHR43295">
    <property type="entry name" value="ARGININE DECARBOXYLASE"/>
    <property type="match status" value="1"/>
</dbReference>
<sequence length="466" mass="54502">MKIKYSELIDQTLYFPTEEFNVSENNLLFHDIPLMEVVEKFGTPLKVSYLPKISQNIQKAKSWFKEAFEKTEYKKNYTYCYCTKSSHFNFVIEEALKNDISIETSSAYDMDIVKSLYKKGKVDKNIEVICNGFKTDDYLAKISDMINSGFENITPILDNYRELDKLTESIDTTFDIGIRIASEEEPKFEFYTSRLGIGYKDIIPYYSQKIAEHPNARLKMLHFFINTGIKDTAYYWNELYKCLRVYARLKKIAPEVNSLNIGGGFPIKTSLQFDYDYQYMVEEIVSQIKKFCEEEGVEEPNIYTEFGSFTVGESGANIYKIISQKRQNDREKWNMIDSSFMTTLPDTWAISRHFIMLPLNRWDDTYERVFLGGLTCDSDDYYNSEQHTNAIYLPVFSDTKPLYIGFFHTGAYQETIGGYGGVHHCLMPQPRHILIQKDENGDFQYEIFREKQEPEDILKLLGYTNP</sequence>
<dbReference type="SUPFAM" id="SSF51419">
    <property type="entry name" value="PLP-binding barrel"/>
    <property type="match status" value="1"/>
</dbReference>
<dbReference type="InterPro" id="IPR009006">
    <property type="entry name" value="Ala_racemase/Decarboxylase_C"/>
</dbReference>
<evidence type="ECO:0000256" key="1">
    <source>
        <dbReference type="ARBA" id="ARBA00001933"/>
    </source>
</evidence>
<dbReference type="GO" id="GO:0008792">
    <property type="term" value="F:arginine decarboxylase activity"/>
    <property type="evidence" value="ECO:0007669"/>
    <property type="project" value="UniProtKB-EC"/>
</dbReference>
<keyword evidence="4" id="KW-0456">Lyase</keyword>
<dbReference type="Gene3D" id="2.40.37.10">
    <property type="entry name" value="Lyase, Ornithine Decarboxylase, Chain A, domain 1"/>
    <property type="match status" value="1"/>
</dbReference>
<dbReference type="EC" id="4.1.1.19" evidence="4"/>
<proteinExistence type="predicted"/>
<dbReference type="RefSeq" id="WP_115980163.1">
    <property type="nucleotide sequence ID" value="NZ_JAVDQS010000003.1"/>
</dbReference>